<dbReference type="Proteomes" id="UP001611383">
    <property type="component" value="Chromosome"/>
</dbReference>
<reference evidence="3 4" key="1">
    <citation type="submission" date="2019-08" db="EMBL/GenBank/DDBJ databases">
        <title>Archangium and Cystobacter genomes.</title>
        <authorList>
            <person name="Chen I.-C.K."/>
            <person name="Wielgoss S."/>
        </authorList>
    </citation>
    <scope>NUCLEOTIDE SEQUENCE [LARGE SCALE GENOMIC DNA]</scope>
    <source>
        <strain evidence="3 4">Cbm 6</strain>
    </source>
</reference>
<keyword evidence="4" id="KW-1185">Reference proteome</keyword>
<dbReference type="InterPro" id="IPR009937">
    <property type="entry name" value="Phage_holin_3_6"/>
</dbReference>
<keyword evidence="2" id="KW-0472">Membrane</keyword>
<organism evidence="3 4">
    <name type="scientific">Archangium minus</name>
    <dbReference type="NCBI Taxonomy" id="83450"/>
    <lineage>
        <taxon>Bacteria</taxon>
        <taxon>Pseudomonadati</taxon>
        <taxon>Myxococcota</taxon>
        <taxon>Myxococcia</taxon>
        <taxon>Myxococcales</taxon>
        <taxon>Cystobacterineae</taxon>
        <taxon>Archangiaceae</taxon>
        <taxon>Archangium</taxon>
    </lineage>
</organism>
<feature type="transmembrane region" description="Helical" evidence="2">
    <location>
        <begin position="112"/>
        <end position="135"/>
    </location>
</feature>
<protein>
    <recommendedName>
        <fullName evidence="5">Phage holin family protein</fullName>
    </recommendedName>
</protein>
<name>A0ABY9X9P8_9BACT</name>
<evidence type="ECO:0000256" key="2">
    <source>
        <dbReference type="SAM" id="Phobius"/>
    </source>
</evidence>
<evidence type="ECO:0000256" key="1">
    <source>
        <dbReference type="SAM" id="MobiDB-lite"/>
    </source>
</evidence>
<keyword evidence="2" id="KW-1133">Transmembrane helix</keyword>
<accession>A0ABY9X9P8</accession>
<keyword evidence="2" id="KW-0812">Transmembrane</keyword>
<evidence type="ECO:0000313" key="3">
    <source>
        <dbReference type="EMBL" id="WNG52064.1"/>
    </source>
</evidence>
<feature type="compositionally biased region" description="Basic and acidic residues" evidence="1">
    <location>
        <begin position="57"/>
        <end position="73"/>
    </location>
</feature>
<evidence type="ECO:0008006" key="5">
    <source>
        <dbReference type="Google" id="ProtNLM"/>
    </source>
</evidence>
<evidence type="ECO:0000313" key="4">
    <source>
        <dbReference type="Proteomes" id="UP001611383"/>
    </source>
</evidence>
<proteinExistence type="predicted"/>
<gene>
    <name evidence="3" type="ORF">F0U60_54135</name>
</gene>
<feature type="region of interest" description="Disordered" evidence="1">
    <location>
        <begin position="51"/>
        <end position="73"/>
    </location>
</feature>
<sequence>MTSRGFISGTHMACQSMGFMEGSCPCERPLASTRRHLCRAAGRARAFPGWPGARGRSYGEERTEASMDERNERGASSSILSELMVQGRRVARAGLTRARGEMKQDARDVGKGSLLLGASAWMGMTGLSALVLAAAMAMPRNPVRGVLLAGLGLLGGSVALGLVGLRALPEEPLSQTKQALKEGAAVLKENLS</sequence>
<feature type="transmembrane region" description="Helical" evidence="2">
    <location>
        <begin position="147"/>
        <end position="168"/>
    </location>
</feature>
<dbReference type="Pfam" id="PF07332">
    <property type="entry name" value="Phage_holin_3_6"/>
    <property type="match status" value="1"/>
</dbReference>
<dbReference type="EMBL" id="CP043494">
    <property type="protein sequence ID" value="WNG52064.1"/>
    <property type="molecule type" value="Genomic_DNA"/>
</dbReference>